<keyword evidence="12" id="KW-0624">Polysaccharide degradation</keyword>
<dbReference type="Proteomes" id="UP000054270">
    <property type="component" value="Unassembled WGS sequence"/>
</dbReference>
<feature type="signal peptide" evidence="16">
    <location>
        <begin position="1"/>
        <end position="20"/>
    </location>
</feature>
<evidence type="ECO:0000256" key="1">
    <source>
        <dbReference type="ARBA" id="ARBA00001973"/>
    </source>
</evidence>
<comment type="cofactor">
    <cofactor evidence="1">
        <name>Cu(2+)</name>
        <dbReference type="ChEBI" id="CHEBI:29036"/>
    </cofactor>
</comment>
<dbReference type="GO" id="GO:0005576">
    <property type="term" value="C:extracellular region"/>
    <property type="evidence" value="ECO:0007669"/>
    <property type="project" value="UniProtKB-SubCell"/>
</dbReference>
<keyword evidence="7" id="KW-0560">Oxidoreductase</keyword>
<feature type="chain" id="PRO_5002264221" description="lytic cellulose monooxygenase (C4-dehydrogenating)" evidence="16">
    <location>
        <begin position="21"/>
        <end position="233"/>
    </location>
</feature>
<evidence type="ECO:0000256" key="9">
    <source>
        <dbReference type="ARBA" id="ARBA00023033"/>
    </source>
</evidence>
<dbReference type="GO" id="GO:0046872">
    <property type="term" value="F:metal ion binding"/>
    <property type="evidence" value="ECO:0007669"/>
    <property type="project" value="UniProtKB-KW"/>
</dbReference>
<keyword evidence="8" id="KW-0186">Copper</keyword>
<dbReference type="OrthoDB" id="3496539at2759"/>
<comment type="subcellular location">
    <subcellularLocation>
        <location evidence="2">Secreted</location>
    </subcellularLocation>
</comment>
<reference evidence="19" key="1">
    <citation type="submission" date="2014-04" db="EMBL/GenBank/DDBJ databases">
        <title>Evolutionary Origins and Diversification of the Mycorrhizal Mutualists.</title>
        <authorList>
            <consortium name="DOE Joint Genome Institute"/>
            <consortium name="Mycorrhizal Genomics Consortium"/>
            <person name="Kohler A."/>
            <person name="Kuo A."/>
            <person name="Nagy L.G."/>
            <person name="Floudas D."/>
            <person name="Copeland A."/>
            <person name="Barry K.W."/>
            <person name="Cichocki N."/>
            <person name="Veneault-Fourrey C."/>
            <person name="LaButti K."/>
            <person name="Lindquist E.A."/>
            <person name="Lipzen A."/>
            <person name="Lundell T."/>
            <person name="Morin E."/>
            <person name="Murat C."/>
            <person name="Riley R."/>
            <person name="Ohm R."/>
            <person name="Sun H."/>
            <person name="Tunlid A."/>
            <person name="Henrissat B."/>
            <person name="Grigoriev I.V."/>
            <person name="Hibbett D.S."/>
            <person name="Martin F."/>
        </authorList>
    </citation>
    <scope>NUCLEOTIDE SEQUENCE [LARGE SCALE GENOMIC DNA]</scope>
    <source>
        <strain evidence="19">FD-334 SS-4</strain>
    </source>
</reference>
<comment type="catalytic activity">
    <reaction evidence="14">
        <text>[(1-&gt;4)-beta-D-glucosyl]n+m + reduced acceptor + O2 = 4-dehydro-beta-D-glucosyl-[(1-&gt;4)-beta-D-glucosyl]n-1 + [(1-&gt;4)-beta-D-glucosyl]m + acceptor + H2O.</text>
        <dbReference type="EC" id="1.14.99.56"/>
    </reaction>
</comment>
<evidence type="ECO:0000313" key="19">
    <source>
        <dbReference type="Proteomes" id="UP000054270"/>
    </source>
</evidence>
<evidence type="ECO:0000256" key="13">
    <source>
        <dbReference type="ARBA" id="ARBA00044502"/>
    </source>
</evidence>
<dbReference type="EMBL" id="KN817640">
    <property type="protein sequence ID" value="KJA15578.1"/>
    <property type="molecule type" value="Genomic_DNA"/>
</dbReference>
<dbReference type="InterPro" id="IPR049892">
    <property type="entry name" value="AA9"/>
</dbReference>
<evidence type="ECO:0000256" key="6">
    <source>
        <dbReference type="ARBA" id="ARBA00023001"/>
    </source>
</evidence>
<gene>
    <name evidence="18" type="ORF">HYPSUDRAFT_48193</name>
</gene>
<dbReference type="CDD" id="cd21175">
    <property type="entry name" value="LPMO_AA9"/>
    <property type="match status" value="1"/>
</dbReference>
<dbReference type="GO" id="GO:0004497">
    <property type="term" value="F:monooxygenase activity"/>
    <property type="evidence" value="ECO:0007669"/>
    <property type="project" value="UniProtKB-KW"/>
</dbReference>
<evidence type="ECO:0000256" key="7">
    <source>
        <dbReference type="ARBA" id="ARBA00023002"/>
    </source>
</evidence>
<keyword evidence="11" id="KW-0119">Carbohydrate metabolism</keyword>
<evidence type="ECO:0000256" key="14">
    <source>
        <dbReference type="ARBA" id="ARBA00045077"/>
    </source>
</evidence>
<evidence type="ECO:0000256" key="8">
    <source>
        <dbReference type="ARBA" id="ARBA00023008"/>
    </source>
</evidence>
<dbReference type="GO" id="GO:0030245">
    <property type="term" value="P:cellulose catabolic process"/>
    <property type="evidence" value="ECO:0007669"/>
    <property type="project" value="UniProtKB-KW"/>
</dbReference>
<dbReference type="PANTHER" id="PTHR33353:SF10">
    <property type="entry name" value="ENDO-BETA-1,4-GLUCANASE D"/>
    <property type="match status" value="1"/>
</dbReference>
<evidence type="ECO:0000256" key="2">
    <source>
        <dbReference type="ARBA" id="ARBA00004613"/>
    </source>
</evidence>
<evidence type="ECO:0000256" key="11">
    <source>
        <dbReference type="ARBA" id="ARBA00023277"/>
    </source>
</evidence>
<keyword evidence="5 16" id="KW-0732">Signal</keyword>
<evidence type="ECO:0000256" key="5">
    <source>
        <dbReference type="ARBA" id="ARBA00022729"/>
    </source>
</evidence>
<evidence type="ECO:0000256" key="4">
    <source>
        <dbReference type="ARBA" id="ARBA00022723"/>
    </source>
</evidence>
<evidence type="ECO:0000256" key="16">
    <source>
        <dbReference type="SAM" id="SignalP"/>
    </source>
</evidence>
<dbReference type="Gene3D" id="2.70.50.70">
    <property type="match status" value="1"/>
</dbReference>
<protein>
    <recommendedName>
        <fullName evidence="15">lytic cellulose monooxygenase (C4-dehydrogenating)</fullName>
        <ecNumber evidence="15">1.14.99.56</ecNumber>
    </recommendedName>
</protein>
<keyword evidence="3" id="KW-0964">Secreted</keyword>
<keyword evidence="10" id="KW-1015">Disulfide bond</keyword>
<sequence length="233" mass="24128">MFSSKLLSAVLVSFAALASAHYTFPSLIVNGAVTPAWADVRQTNNFESNAPVTDVTSADFRCYNTAINAPALTATVAAGSSIGFQANGAVYHPGVVNVYMAKAPNGNAATWDGSGAVWFKVYQISAVTNGGSSITFPAQNALSYSFNIPKSIPSGQYLVRIEQIALHAASTFGGAQFYISCGQVNVTGGGNGTPGPLVSIPGVYTGTEPGIMLNIYYPVPTSYVQPGPVVWSG</sequence>
<evidence type="ECO:0000256" key="12">
    <source>
        <dbReference type="ARBA" id="ARBA00023326"/>
    </source>
</evidence>
<name>A0A0D2LXG0_HYPSF</name>
<dbReference type="PANTHER" id="PTHR33353">
    <property type="entry name" value="PUTATIVE (AFU_ORTHOLOGUE AFUA_1G12560)-RELATED"/>
    <property type="match status" value="1"/>
</dbReference>
<evidence type="ECO:0000256" key="15">
    <source>
        <dbReference type="ARBA" id="ARBA00047174"/>
    </source>
</evidence>
<keyword evidence="19" id="KW-1185">Reference proteome</keyword>
<dbReference type="EC" id="1.14.99.56" evidence="15"/>
<comment type="similarity">
    <text evidence="13">Belongs to the polysaccharide monooxygenase AA9 family.</text>
</comment>
<proteinExistence type="inferred from homology"/>
<keyword evidence="6" id="KW-0136">Cellulose degradation</keyword>
<accession>A0A0D2LXG0</accession>
<keyword evidence="9 18" id="KW-0503">Monooxygenase</keyword>
<feature type="domain" description="Auxiliary Activity family 9 catalytic" evidence="17">
    <location>
        <begin position="21"/>
        <end position="223"/>
    </location>
</feature>
<dbReference type="AlphaFoldDB" id="A0A0D2LXG0"/>
<keyword evidence="4" id="KW-0479">Metal-binding</keyword>
<dbReference type="OMA" id="GTIYHPG"/>
<evidence type="ECO:0000259" key="17">
    <source>
        <dbReference type="Pfam" id="PF03443"/>
    </source>
</evidence>
<evidence type="ECO:0000313" key="18">
    <source>
        <dbReference type="EMBL" id="KJA15578.1"/>
    </source>
</evidence>
<dbReference type="InterPro" id="IPR005103">
    <property type="entry name" value="AA9_LPMO"/>
</dbReference>
<organism evidence="18 19">
    <name type="scientific">Hypholoma sublateritium (strain FD-334 SS-4)</name>
    <dbReference type="NCBI Taxonomy" id="945553"/>
    <lineage>
        <taxon>Eukaryota</taxon>
        <taxon>Fungi</taxon>
        <taxon>Dikarya</taxon>
        <taxon>Basidiomycota</taxon>
        <taxon>Agaricomycotina</taxon>
        <taxon>Agaricomycetes</taxon>
        <taxon>Agaricomycetidae</taxon>
        <taxon>Agaricales</taxon>
        <taxon>Agaricineae</taxon>
        <taxon>Strophariaceae</taxon>
        <taxon>Hypholoma</taxon>
    </lineage>
</organism>
<dbReference type="STRING" id="945553.A0A0D2LXG0"/>
<evidence type="ECO:0000256" key="3">
    <source>
        <dbReference type="ARBA" id="ARBA00022525"/>
    </source>
</evidence>
<dbReference type="Pfam" id="PF03443">
    <property type="entry name" value="AA9"/>
    <property type="match status" value="1"/>
</dbReference>
<evidence type="ECO:0000256" key="10">
    <source>
        <dbReference type="ARBA" id="ARBA00023157"/>
    </source>
</evidence>